<comment type="caution">
    <text evidence="3">The sequence shown here is derived from an EMBL/GenBank/DDBJ whole genome shotgun (WGS) entry which is preliminary data.</text>
</comment>
<feature type="compositionally biased region" description="Low complexity" evidence="1">
    <location>
        <begin position="214"/>
        <end position="225"/>
    </location>
</feature>
<proteinExistence type="predicted"/>
<dbReference type="AlphaFoldDB" id="A0AAN7B3X4"/>
<dbReference type="EMBL" id="MU858188">
    <property type="protein sequence ID" value="KAK4209993.1"/>
    <property type="molecule type" value="Genomic_DNA"/>
</dbReference>
<gene>
    <name evidence="3" type="ORF">QBC37DRAFT_377517</name>
</gene>
<evidence type="ECO:0000313" key="3">
    <source>
        <dbReference type="EMBL" id="KAK4209993.1"/>
    </source>
</evidence>
<feature type="transmembrane region" description="Helical" evidence="2">
    <location>
        <begin position="56"/>
        <end position="80"/>
    </location>
</feature>
<sequence length="234" mass="26631">MAPTQRDLPDDRPTEVHIVPIFLALLTVYLCFFFLFGKYMACKVYKRWPNLLEDRWLDVVAFNSVFLLSLLWPIGFPAFWAKKAKKEQEIELAATERVRRMQEAEQQRLYEEHKRFMEFEEAKLRVQRRMDAELGRQPVPVVSSENGAAAAAAVDAKAPEEGMPDVTTVSKARGGDSVKSGSDDGFIVVPRPLSMPNPCVTRDLVTPSRPERFSNPPTSTDTTTNANRRRGLWE</sequence>
<protein>
    <submittedName>
        <fullName evidence="3">Uncharacterized protein</fullName>
    </submittedName>
</protein>
<name>A0AAN7B3X4_9PEZI</name>
<evidence type="ECO:0000313" key="4">
    <source>
        <dbReference type="Proteomes" id="UP001301769"/>
    </source>
</evidence>
<feature type="compositionally biased region" description="Low complexity" evidence="1">
    <location>
        <begin position="175"/>
        <end position="185"/>
    </location>
</feature>
<evidence type="ECO:0000256" key="1">
    <source>
        <dbReference type="SAM" id="MobiDB-lite"/>
    </source>
</evidence>
<feature type="region of interest" description="Disordered" evidence="1">
    <location>
        <begin position="167"/>
        <end position="234"/>
    </location>
</feature>
<evidence type="ECO:0000256" key="2">
    <source>
        <dbReference type="SAM" id="Phobius"/>
    </source>
</evidence>
<reference evidence="3" key="1">
    <citation type="journal article" date="2023" name="Mol. Phylogenet. Evol.">
        <title>Genome-scale phylogeny and comparative genomics of the fungal order Sordariales.</title>
        <authorList>
            <person name="Hensen N."/>
            <person name="Bonometti L."/>
            <person name="Westerberg I."/>
            <person name="Brannstrom I.O."/>
            <person name="Guillou S."/>
            <person name="Cros-Aarteil S."/>
            <person name="Calhoun S."/>
            <person name="Haridas S."/>
            <person name="Kuo A."/>
            <person name="Mondo S."/>
            <person name="Pangilinan J."/>
            <person name="Riley R."/>
            <person name="LaButti K."/>
            <person name="Andreopoulos B."/>
            <person name="Lipzen A."/>
            <person name="Chen C."/>
            <person name="Yan M."/>
            <person name="Daum C."/>
            <person name="Ng V."/>
            <person name="Clum A."/>
            <person name="Steindorff A."/>
            <person name="Ohm R.A."/>
            <person name="Martin F."/>
            <person name="Silar P."/>
            <person name="Natvig D.O."/>
            <person name="Lalanne C."/>
            <person name="Gautier V."/>
            <person name="Ament-Velasquez S.L."/>
            <person name="Kruys A."/>
            <person name="Hutchinson M.I."/>
            <person name="Powell A.J."/>
            <person name="Barry K."/>
            <person name="Miller A.N."/>
            <person name="Grigoriev I.V."/>
            <person name="Debuchy R."/>
            <person name="Gladieux P."/>
            <person name="Hiltunen Thoren M."/>
            <person name="Johannesson H."/>
        </authorList>
    </citation>
    <scope>NUCLEOTIDE SEQUENCE</scope>
    <source>
        <strain evidence="3">PSN293</strain>
    </source>
</reference>
<keyword evidence="2" id="KW-1133">Transmembrane helix</keyword>
<keyword evidence="2" id="KW-0812">Transmembrane</keyword>
<dbReference type="Proteomes" id="UP001301769">
    <property type="component" value="Unassembled WGS sequence"/>
</dbReference>
<feature type="transmembrane region" description="Helical" evidence="2">
    <location>
        <begin position="16"/>
        <end position="36"/>
    </location>
</feature>
<organism evidence="3 4">
    <name type="scientific">Rhypophila decipiens</name>
    <dbReference type="NCBI Taxonomy" id="261697"/>
    <lineage>
        <taxon>Eukaryota</taxon>
        <taxon>Fungi</taxon>
        <taxon>Dikarya</taxon>
        <taxon>Ascomycota</taxon>
        <taxon>Pezizomycotina</taxon>
        <taxon>Sordariomycetes</taxon>
        <taxon>Sordariomycetidae</taxon>
        <taxon>Sordariales</taxon>
        <taxon>Naviculisporaceae</taxon>
        <taxon>Rhypophila</taxon>
    </lineage>
</organism>
<keyword evidence="4" id="KW-1185">Reference proteome</keyword>
<accession>A0AAN7B3X4</accession>
<keyword evidence="2" id="KW-0472">Membrane</keyword>
<reference evidence="3" key="2">
    <citation type="submission" date="2023-05" db="EMBL/GenBank/DDBJ databases">
        <authorList>
            <consortium name="Lawrence Berkeley National Laboratory"/>
            <person name="Steindorff A."/>
            <person name="Hensen N."/>
            <person name="Bonometti L."/>
            <person name="Westerberg I."/>
            <person name="Brannstrom I.O."/>
            <person name="Guillou S."/>
            <person name="Cros-Aarteil S."/>
            <person name="Calhoun S."/>
            <person name="Haridas S."/>
            <person name="Kuo A."/>
            <person name="Mondo S."/>
            <person name="Pangilinan J."/>
            <person name="Riley R."/>
            <person name="Labutti K."/>
            <person name="Andreopoulos B."/>
            <person name="Lipzen A."/>
            <person name="Chen C."/>
            <person name="Yanf M."/>
            <person name="Daum C."/>
            <person name="Ng V."/>
            <person name="Clum A."/>
            <person name="Ohm R."/>
            <person name="Martin F."/>
            <person name="Silar P."/>
            <person name="Natvig D."/>
            <person name="Lalanne C."/>
            <person name="Gautier V."/>
            <person name="Ament-Velasquez S.L."/>
            <person name="Kruys A."/>
            <person name="Hutchinson M.I."/>
            <person name="Powell A.J."/>
            <person name="Barry K."/>
            <person name="Miller A.N."/>
            <person name="Grigoriev I.V."/>
            <person name="Debuchy R."/>
            <person name="Gladieux P."/>
            <person name="Thoren M.H."/>
            <person name="Johannesson H."/>
        </authorList>
    </citation>
    <scope>NUCLEOTIDE SEQUENCE</scope>
    <source>
        <strain evidence="3">PSN293</strain>
    </source>
</reference>